<sequence>SSSSIERGRLGGGRQGKNGETRILRYNQISCSSVWQSFLFCAGCDCFHPTFILIFQQLVLLPRTYPSNVFNDKVAIVGIGGRRFKSVFWHLWSTMNQ</sequence>
<accession>A0AAD5C9K3</accession>
<reference evidence="1" key="1">
    <citation type="submission" date="2022-06" db="EMBL/GenBank/DDBJ databases">
        <title>Uncovering the hologenomic basis of an extraordinary plant invasion.</title>
        <authorList>
            <person name="Bieker V.C."/>
            <person name="Martin M.D."/>
            <person name="Gilbert T."/>
            <person name="Hodgins K."/>
            <person name="Battlay P."/>
            <person name="Petersen B."/>
            <person name="Wilson J."/>
        </authorList>
    </citation>
    <scope>NUCLEOTIDE SEQUENCE</scope>
    <source>
        <strain evidence="1">AA19_3_7</strain>
        <tissue evidence="1">Leaf</tissue>
    </source>
</reference>
<organism evidence="1 2">
    <name type="scientific">Ambrosia artemisiifolia</name>
    <name type="common">Common ragweed</name>
    <dbReference type="NCBI Taxonomy" id="4212"/>
    <lineage>
        <taxon>Eukaryota</taxon>
        <taxon>Viridiplantae</taxon>
        <taxon>Streptophyta</taxon>
        <taxon>Embryophyta</taxon>
        <taxon>Tracheophyta</taxon>
        <taxon>Spermatophyta</taxon>
        <taxon>Magnoliopsida</taxon>
        <taxon>eudicotyledons</taxon>
        <taxon>Gunneridae</taxon>
        <taxon>Pentapetalae</taxon>
        <taxon>asterids</taxon>
        <taxon>campanulids</taxon>
        <taxon>Asterales</taxon>
        <taxon>Asteraceae</taxon>
        <taxon>Asteroideae</taxon>
        <taxon>Heliantheae alliance</taxon>
        <taxon>Heliantheae</taxon>
        <taxon>Ambrosia</taxon>
    </lineage>
</organism>
<comment type="caution">
    <text evidence="1">The sequence shown here is derived from an EMBL/GenBank/DDBJ whole genome shotgun (WGS) entry which is preliminary data.</text>
</comment>
<evidence type="ECO:0000313" key="2">
    <source>
        <dbReference type="Proteomes" id="UP001206925"/>
    </source>
</evidence>
<dbReference type="Proteomes" id="UP001206925">
    <property type="component" value="Unassembled WGS sequence"/>
</dbReference>
<evidence type="ECO:0000313" key="1">
    <source>
        <dbReference type="EMBL" id="KAI7737853.1"/>
    </source>
</evidence>
<keyword evidence="2" id="KW-1185">Reference proteome</keyword>
<name>A0AAD5C9K3_AMBAR</name>
<proteinExistence type="predicted"/>
<dbReference type="EMBL" id="JAMZMK010008937">
    <property type="protein sequence ID" value="KAI7737853.1"/>
    <property type="molecule type" value="Genomic_DNA"/>
</dbReference>
<gene>
    <name evidence="1" type="ORF">M8C21_006862</name>
</gene>
<feature type="non-terminal residue" evidence="1">
    <location>
        <position position="97"/>
    </location>
</feature>
<protein>
    <submittedName>
        <fullName evidence="1">Uncharacterized protein</fullName>
    </submittedName>
</protein>
<dbReference type="AlphaFoldDB" id="A0AAD5C9K3"/>